<evidence type="ECO:0000313" key="2">
    <source>
        <dbReference type="Proteomes" id="UP001157974"/>
    </source>
</evidence>
<dbReference type="AlphaFoldDB" id="A0AAV8UF23"/>
<keyword evidence="2" id="KW-1185">Reference proteome</keyword>
<reference evidence="1 2" key="1">
    <citation type="journal article" date="2023" name="Nat. Commun.">
        <title>Origin of minicircular mitochondrial genomes in red algae.</title>
        <authorList>
            <person name="Lee Y."/>
            <person name="Cho C.H."/>
            <person name="Lee Y.M."/>
            <person name="Park S.I."/>
            <person name="Yang J.H."/>
            <person name="West J.A."/>
            <person name="Bhattacharya D."/>
            <person name="Yoon H.S."/>
        </authorList>
    </citation>
    <scope>NUCLEOTIDE SEQUENCE [LARGE SCALE GENOMIC DNA]</scope>
    <source>
        <strain evidence="1 2">CCMP1338</strain>
        <tissue evidence="1">Whole cell</tissue>
    </source>
</reference>
<dbReference type="EMBL" id="JAMWBK010000012">
    <property type="protein sequence ID" value="KAJ8901084.1"/>
    <property type="molecule type" value="Genomic_DNA"/>
</dbReference>
<comment type="caution">
    <text evidence="1">The sequence shown here is derived from an EMBL/GenBank/DDBJ whole genome shotgun (WGS) entry which is preliminary data.</text>
</comment>
<organism evidence="1 2">
    <name type="scientific">Rhodosorus marinus</name>
    <dbReference type="NCBI Taxonomy" id="101924"/>
    <lineage>
        <taxon>Eukaryota</taxon>
        <taxon>Rhodophyta</taxon>
        <taxon>Stylonematophyceae</taxon>
        <taxon>Stylonematales</taxon>
        <taxon>Stylonemataceae</taxon>
        <taxon>Rhodosorus</taxon>
    </lineage>
</organism>
<gene>
    <name evidence="1" type="ORF">NDN08_004944</name>
</gene>
<accession>A0AAV8UF23</accession>
<sequence>MMKAKTLLGTSGSLLLPARSVILVRNSSGQVQAATPEVLWKKKATMLSTLALVGDEYVSWRKIHNLRRIEGPVEFQALNTSRGRVTAGRGSLDFRKPVPGNMKVIYDEIYPREVSELVDLNIHGRDPFDGATVQERMIEPDVIFDNTCPEMRIQRIYSSESKELKAFLRFCATYVAKMHYKAATDLENGLSILENDQHQLNSLAKDLQIFAPGTRTKIKGKRSMFKMTINNPSLLHVMQDLCGTSPTAKLLPSFTFTLADADVMEFLRSYIAVGSLENRPEVLEEPVFHGNLLTSSSVLMLLTQVGLSHLVVVDDSYSRKIRTVSRVLKDLKNTSQARDSRDHLDLEDHPSRIHGISCFQSYIRSEASVGYIIEIEDAEAVIHGATGAFMRTVPETSA</sequence>
<proteinExistence type="predicted"/>
<protein>
    <submittedName>
        <fullName evidence="1">Uncharacterized protein</fullName>
    </submittedName>
</protein>
<evidence type="ECO:0000313" key="1">
    <source>
        <dbReference type="EMBL" id="KAJ8901084.1"/>
    </source>
</evidence>
<dbReference type="Proteomes" id="UP001157974">
    <property type="component" value="Unassembled WGS sequence"/>
</dbReference>
<name>A0AAV8UF23_9RHOD</name>